<protein>
    <recommendedName>
        <fullName evidence="4">PE domain-containing protein</fullName>
    </recommendedName>
</protein>
<gene>
    <name evidence="2" type="ORF">MKK62_14515</name>
</gene>
<dbReference type="Proteomes" id="UP001055336">
    <property type="component" value="Chromosome"/>
</dbReference>
<evidence type="ECO:0000313" key="3">
    <source>
        <dbReference type="Proteomes" id="UP001055336"/>
    </source>
</evidence>
<evidence type="ECO:0000256" key="1">
    <source>
        <dbReference type="SAM" id="SignalP"/>
    </source>
</evidence>
<evidence type="ECO:0008006" key="4">
    <source>
        <dbReference type="Google" id="ProtNLM"/>
    </source>
</evidence>
<keyword evidence="3" id="KW-1185">Reference proteome</keyword>
<name>A0ABY3VHS6_9MYCO</name>
<organism evidence="2 3">
    <name type="scientific">Mycobacterium paraterrae</name>
    <dbReference type="NCBI Taxonomy" id="577492"/>
    <lineage>
        <taxon>Bacteria</taxon>
        <taxon>Bacillati</taxon>
        <taxon>Actinomycetota</taxon>
        <taxon>Actinomycetes</taxon>
        <taxon>Mycobacteriales</taxon>
        <taxon>Mycobacteriaceae</taxon>
        <taxon>Mycobacterium</taxon>
    </lineage>
</organism>
<feature type="signal peptide" evidence="1">
    <location>
        <begin position="1"/>
        <end position="21"/>
    </location>
</feature>
<accession>A0ABY3VHS6</accession>
<evidence type="ECO:0000313" key="2">
    <source>
        <dbReference type="EMBL" id="UMB67714.1"/>
    </source>
</evidence>
<dbReference type="EMBL" id="CP092488">
    <property type="protein sequence ID" value="UMB67714.1"/>
    <property type="molecule type" value="Genomic_DNA"/>
</dbReference>
<dbReference type="RefSeq" id="WP_240258175.1">
    <property type="nucleotide sequence ID" value="NZ_CP092488.2"/>
</dbReference>
<keyword evidence="1" id="KW-0732">Signal</keyword>
<proteinExistence type="predicted"/>
<feature type="chain" id="PRO_5046879231" description="PE domain-containing protein" evidence="1">
    <location>
        <begin position="22"/>
        <end position="181"/>
    </location>
</feature>
<sequence length="181" mass="18615">MTYRHPRAILGAAVGALGAFAAVATNSPVAHADSITDGVAAIEAAANTAYSTALTDLGNPATEAAGLTQLFIAVDDDLFGIPSFYETALTDQLQGVAIIPPTDFEIGSGLPFDFSAPTSLAQSVTEANTIYVEGATTLVNLINSLPATDLADATLYNAQSLIDQFILPGQIELIANLVFAL</sequence>
<reference evidence="2" key="1">
    <citation type="submission" date="2022-08" db="EMBL/GenBank/DDBJ databases">
        <title>Whole genome sequencing of non-tuberculosis mycobacteria type-strains.</title>
        <authorList>
            <person name="Igarashi Y."/>
            <person name="Osugi A."/>
            <person name="Mitarai S."/>
        </authorList>
    </citation>
    <scope>NUCLEOTIDE SEQUENCE</scope>
    <source>
        <strain evidence="2">DSM 45127</strain>
    </source>
</reference>